<dbReference type="InterPro" id="IPR041104">
    <property type="entry name" value="SAM_DprA"/>
</dbReference>
<accession>A0A0D6DXN4</accession>
<organism evidence="2 3">
    <name type="scientific">Pseudolactococcus piscium MKFS47</name>
    <dbReference type="NCBI Taxonomy" id="297352"/>
    <lineage>
        <taxon>Bacteria</taxon>
        <taxon>Bacillati</taxon>
        <taxon>Bacillota</taxon>
        <taxon>Bacilli</taxon>
        <taxon>Lactobacillales</taxon>
        <taxon>Streptococcaceae</taxon>
        <taxon>Pseudolactococcus</taxon>
    </lineage>
</organism>
<dbReference type="KEGG" id="lpk:LACPI_1496"/>
<evidence type="ECO:0000313" key="3">
    <source>
        <dbReference type="Proteomes" id="UP000033166"/>
    </source>
</evidence>
<dbReference type="AlphaFoldDB" id="A0A0D6DXN4"/>
<dbReference type="RefSeq" id="WP_157761132.1">
    <property type="nucleotide sequence ID" value="NZ_LN774769.1"/>
</dbReference>
<protein>
    <recommendedName>
        <fullName evidence="1">DNA processing protein A sterile alpha motif domain-containing protein</fullName>
    </recommendedName>
</protein>
<dbReference type="Pfam" id="PF18255">
    <property type="entry name" value="SAM_DprA"/>
    <property type="match status" value="1"/>
</dbReference>
<evidence type="ECO:0000313" key="2">
    <source>
        <dbReference type="EMBL" id="CEN28696.1"/>
    </source>
</evidence>
<proteinExistence type="predicted"/>
<name>A0A0D6DXN4_9LACT</name>
<dbReference type="HOGENOM" id="CLU_2494004_0_0_9"/>
<dbReference type="Proteomes" id="UP000033166">
    <property type="component" value="Chromosome I"/>
</dbReference>
<evidence type="ECO:0000259" key="1">
    <source>
        <dbReference type="Pfam" id="PF18255"/>
    </source>
</evidence>
<sequence length="86" mass="9987">MTNFDLYRLKKAGMSNLVLNQFLDFISNVTADDRQHPVLLLLPKFIRQATMKHKGLFWERFKQLDIKGKLQVQVSHPDKPVSACCN</sequence>
<reference evidence="3" key="1">
    <citation type="submission" date="2015-01" db="EMBL/GenBank/DDBJ databases">
        <authorList>
            <person name="Andreevskaya M."/>
        </authorList>
    </citation>
    <scope>NUCLEOTIDE SEQUENCE [LARGE SCALE GENOMIC DNA]</scope>
    <source>
        <strain evidence="3">MKFS47</strain>
    </source>
</reference>
<gene>
    <name evidence="2" type="ORF">LACPI_1496</name>
</gene>
<dbReference type="EMBL" id="LN774769">
    <property type="protein sequence ID" value="CEN28696.1"/>
    <property type="molecule type" value="Genomic_DNA"/>
</dbReference>
<feature type="domain" description="DNA processing protein A sterile alpha motif" evidence="1">
    <location>
        <begin position="1"/>
        <end position="67"/>
    </location>
</feature>